<gene>
    <name evidence="2" type="ORF">C4F40_14455</name>
</gene>
<keyword evidence="3" id="KW-1185">Reference proteome</keyword>
<evidence type="ECO:0000259" key="1">
    <source>
        <dbReference type="Pfam" id="PF12728"/>
    </source>
</evidence>
<dbReference type="Pfam" id="PF12728">
    <property type="entry name" value="HTH_17"/>
    <property type="match status" value="1"/>
</dbReference>
<dbReference type="EMBL" id="PSKQ01000022">
    <property type="protein sequence ID" value="MBE8721927.1"/>
    <property type="molecule type" value="Genomic_DNA"/>
</dbReference>
<dbReference type="InterPro" id="IPR010093">
    <property type="entry name" value="SinI_DNA-bd"/>
</dbReference>
<sequence>MIKLMMAILRTLTNCLKTLNLIYNLLESHLSQKEDVPASASIAVPDECNVWDATTYTEDELVTVKEAEAILKVSRWKIEDMCNKGELTIIRKGRSVRLIKAEVDAARVWYSAPKGKV</sequence>
<organism evidence="2 3">
    <name type="scientific">Sphingobacterium pedocola</name>
    <dbReference type="NCBI Taxonomy" id="2082722"/>
    <lineage>
        <taxon>Bacteria</taxon>
        <taxon>Pseudomonadati</taxon>
        <taxon>Bacteroidota</taxon>
        <taxon>Sphingobacteriia</taxon>
        <taxon>Sphingobacteriales</taxon>
        <taxon>Sphingobacteriaceae</taxon>
        <taxon>Sphingobacterium</taxon>
    </lineage>
</organism>
<comment type="caution">
    <text evidence="2">The sequence shown here is derived from an EMBL/GenBank/DDBJ whole genome shotgun (WGS) entry which is preliminary data.</text>
</comment>
<dbReference type="Proteomes" id="UP000618319">
    <property type="component" value="Unassembled WGS sequence"/>
</dbReference>
<accession>A0ABR9TB91</accession>
<protein>
    <recommendedName>
        <fullName evidence="1">Helix-turn-helix domain-containing protein</fullName>
    </recommendedName>
</protein>
<dbReference type="NCBIfam" id="TIGR01764">
    <property type="entry name" value="excise"/>
    <property type="match status" value="1"/>
</dbReference>
<evidence type="ECO:0000313" key="2">
    <source>
        <dbReference type="EMBL" id="MBE8721927.1"/>
    </source>
</evidence>
<feature type="domain" description="Helix-turn-helix" evidence="1">
    <location>
        <begin position="61"/>
        <end position="105"/>
    </location>
</feature>
<reference evidence="2 3" key="1">
    <citation type="submission" date="2018-02" db="EMBL/GenBank/DDBJ databases">
        <title>Sphingobacterium KA21.</title>
        <authorList>
            <person name="Vasarhelyi B.M."/>
            <person name="Deshmukh S."/>
            <person name="Balint B."/>
            <person name="Kukolya J."/>
        </authorList>
    </citation>
    <scope>NUCLEOTIDE SEQUENCE [LARGE SCALE GENOMIC DNA]</scope>
    <source>
        <strain evidence="2 3">Ka21</strain>
    </source>
</reference>
<name>A0ABR9TB91_9SPHI</name>
<proteinExistence type="predicted"/>
<dbReference type="InterPro" id="IPR041657">
    <property type="entry name" value="HTH_17"/>
</dbReference>
<evidence type="ECO:0000313" key="3">
    <source>
        <dbReference type="Proteomes" id="UP000618319"/>
    </source>
</evidence>